<proteinExistence type="predicted"/>
<organism evidence="1 2">
    <name type="scientific">Triparma retinervis</name>
    <dbReference type="NCBI Taxonomy" id="2557542"/>
    <lineage>
        <taxon>Eukaryota</taxon>
        <taxon>Sar</taxon>
        <taxon>Stramenopiles</taxon>
        <taxon>Ochrophyta</taxon>
        <taxon>Bolidophyceae</taxon>
        <taxon>Parmales</taxon>
        <taxon>Triparmaceae</taxon>
        <taxon>Triparma</taxon>
    </lineage>
</organism>
<accession>A0A9W7KUW9</accession>
<name>A0A9W7KUW9_9STRA</name>
<comment type="caution">
    <text evidence="1">The sequence shown here is derived from an EMBL/GenBank/DDBJ whole genome shotgun (WGS) entry which is preliminary data.</text>
</comment>
<sequence>EPHYGLGNRLRVLTGGLALSQHHSRTLVIAWGTDSHMGATFGDLFLTPPGVIVFDGFIDMETLGDNAKVYDCMDTTKKNVKHQKIKLGWNERTKMVVVKSAYPMQNKYGDFKVSGGAEGGQVHL</sequence>
<protein>
    <submittedName>
        <fullName evidence="1">Uncharacterized protein</fullName>
    </submittedName>
</protein>
<dbReference type="EMBL" id="BRXZ01000485">
    <property type="protein sequence ID" value="GMI12557.1"/>
    <property type="molecule type" value="Genomic_DNA"/>
</dbReference>
<dbReference type="Proteomes" id="UP001165082">
    <property type="component" value="Unassembled WGS sequence"/>
</dbReference>
<dbReference type="OrthoDB" id="6018at2759"/>
<dbReference type="AlphaFoldDB" id="A0A9W7KUW9"/>
<gene>
    <name evidence="1" type="ORF">TrRE_jg12362</name>
</gene>
<reference evidence="1" key="1">
    <citation type="submission" date="2022-07" db="EMBL/GenBank/DDBJ databases">
        <title>Genome analysis of Parmales, a sister group of diatoms, reveals the evolutionary specialization of diatoms from phago-mixotrophs to photoautotrophs.</title>
        <authorList>
            <person name="Ban H."/>
            <person name="Sato S."/>
            <person name="Yoshikawa S."/>
            <person name="Kazumasa Y."/>
            <person name="Nakamura Y."/>
            <person name="Ichinomiya M."/>
            <person name="Saitoh K."/>
            <person name="Sato N."/>
            <person name="Blanc-Mathieu R."/>
            <person name="Endo H."/>
            <person name="Kuwata A."/>
            <person name="Ogata H."/>
        </authorList>
    </citation>
    <scope>NUCLEOTIDE SEQUENCE</scope>
</reference>
<feature type="non-terminal residue" evidence="1">
    <location>
        <position position="1"/>
    </location>
</feature>
<evidence type="ECO:0000313" key="2">
    <source>
        <dbReference type="Proteomes" id="UP001165082"/>
    </source>
</evidence>
<evidence type="ECO:0000313" key="1">
    <source>
        <dbReference type="EMBL" id="GMI12557.1"/>
    </source>
</evidence>
<keyword evidence="2" id="KW-1185">Reference proteome</keyword>